<dbReference type="InterPro" id="IPR050309">
    <property type="entry name" value="Type-B_Carboxylest/Lipase"/>
</dbReference>
<dbReference type="AlphaFoldDB" id="A0AAV8XK18"/>
<dbReference type="Proteomes" id="UP001162156">
    <property type="component" value="Unassembled WGS sequence"/>
</dbReference>
<dbReference type="Gene3D" id="3.40.50.1820">
    <property type="entry name" value="alpha/beta hydrolase"/>
    <property type="match status" value="1"/>
</dbReference>
<proteinExistence type="inferred from homology"/>
<evidence type="ECO:0000256" key="2">
    <source>
        <dbReference type="ARBA" id="ARBA00022487"/>
    </source>
</evidence>
<dbReference type="EMBL" id="JANEYF010003108">
    <property type="protein sequence ID" value="KAJ8939211.1"/>
    <property type="molecule type" value="Genomic_DNA"/>
</dbReference>
<dbReference type="PANTHER" id="PTHR11559">
    <property type="entry name" value="CARBOXYLESTERASE"/>
    <property type="match status" value="1"/>
</dbReference>
<sequence>MFPLKWVKDNIASFGGNPDSVTISGLSAGGVSVHLHYFSPMSKGLFVRGLSQSGNALIPWAIKKESFGKC</sequence>
<evidence type="ECO:0000259" key="7">
    <source>
        <dbReference type="Pfam" id="PF00135"/>
    </source>
</evidence>
<dbReference type="SUPFAM" id="SSF53474">
    <property type="entry name" value="alpha/beta-Hydrolases"/>
    <property type="match status" value="1"/>
</dbReference>
<evidence type="ECO:0000256" key="3">
    <source>
        <dbReference type="ARBA" id="ARBA00022801"/>
    </source>
</evidence>
<evidence type="ECO:0000256" key="6">
    <source>
        <dbReference type="RuleBase" id="RU361235"/>
    </source>
</evidence>
<dbReference type="InterPro" id="IPR002018">
    <property type="entry name" value="CarbesteraseB"/>
</dbReference>
<name>A0AAV8XK18_9CUCU</name>
<protein>
    <recommendedName>
        <fullName evidence="6">Carboxylic ester hydrolase</fullName>
        <ecNumber evidence="6">3.1.1.-</ecNumber>
    </recommendedName>
</protein>
<dbReference type="InterPro" id="IPR029058">
    <property type="entry name" value="AB_hydrolase_fold"/>
</dbReference>
<evidence type="ECO:0000313" key="8">
    <source>
        <dbReference type="EMBL" id="KAJ8939211.1"/>
    </source>
</evidence>
<reference evidence="8" key="1">
    <citation type="journal article" date="2023" name="Insect Mol. Biol.">
        <title>Genome sequencing provides insights into the evolution of gene families encoding plant cell wall-degrading enzymes in longhorned beetles.</title>
        <authorList>
            <person name="Shin N.R."/>
            <person name="Okamura Y."/>
            <person name="Kirsch R."/>
            <person name="Pauchet Y."/>
        </authorList>
    </citation>
    <scope>NUCLEOTIDE SEQUENCE</scope>
    <source>
        <strain evidence="8">RBIC_L_NR</strain>
    </source>
</reference>
<organism evidence="8 9">
    <name type="scientific">Rhamnusium bicolor</name>
    <dbReference type="NCBI Taxonomy" id="1586634"/>
    <lineage>
        <taxon>Eukaryota</taxon>
        <taxon>Metazoa</taxon>
        <taxon>Ecdysozoa</taxon>
        <taxon>Arthropoda</taxon>
        <taxon>Hexapoda</taxon>
        <taxon>Insecta</taxon>
        <taxon>Pterygota</taxon>
        <taxon>Neoptera</taxon>
        <taxon>Endopterygota</taxon>
        <taxon>Coleoptera</taxon>
        <taxon>Polyphaga</taxon>
        <taxon>Cucujiformia</taxon>
        <taxon>Chrysomeloidea</taxon>
        <taxon>Cerambycidae</taxon>
        <taxon>Lepturinae</taxon>
        <taxon>Rhagiini</taxon>
        <taxon>Rhamnusium</taxon>
    </lineage>
</organism>
<comment type="similarity">
    <text evidence="1 6">Belongs to the type-B carboxylesterase/lipase family.</text>
</comment>
<evidence type="ECO:0000256" key="4">
    <source>
        <dbReference type="ARBA" id="ARBA00023157"/>
    </source>
</evidence>
<keyword evidence="4" id="KW-1015">Disulfide bond</keyword>
<dbReference type="InterPro" id="IPR019826">
    <property type="entry name" value="Carboxylesterase_B_AS"/>
</dbReference>
<evidence type="ECO:0000256" key="1">
    <source>
        <dbReference type="ARBA" id="ARBA00005964"/>
    </source>
</evidence>
<keyword evidence="9" id="KW-1185">Reference proteome</keyword>
<feature type="domain" description="Carboxylesterase type B" evidence="7">
    <location>
        <begin position="4"/>
        <end position="68"/>
    </location>
</feature>
<dbReference type="PROSITE" id="PS00122">
    <property type="entry name" value="CARBOXYLESTERASE_B_1"/>
    <property type="match status" value="1"/>
</dbReference>
<evidence type="ECO:0000256" key="5">
    <source>
        <dbReference type="ARBA" id="ARBA00023180"/>
    </source>
</evidence>
<gene>
    <name evidence="8" type="ORF">NQ314_011199</name>
</gene>
<evidence type="ECO:0000313" key="9">
    <source>
        <dbReference type="Proteomes" id="UP001162156"/>
    </source>
</evidence>
<accession>A0AAV8XK18</accession>
<dbReference type="GO" id="GO:0052689">
    <property type="term" value="F:carboxylic ester hydrolase activity"/>
    <property type="evidence" value="ECO:0007669"/>
    <property type="project" value="UniProtKB-KW"/>
</dbReference>
<keyword evidence="5" id="KW-0325">Glycoprotein</keyword>
<dbReference type="Pfam" id="PF00135">
    <property type="entry name" value="COesterase"/>
    <property type="match status" value="1"/>
</dbReference>
<comment type="caution">
    <text evidence="8">The sequence shown here is derived from an EMBL/GenBank/DDBJ whole genome shotgun (WGS) entry which is preliminary data.</text>
</comment>
<keyword evidence="2" id="KW-0719">Serine esterase</keyword>
<dbReference type="EC" id="3.1.1.-" evidence="6"/>
<keyword evidence="3 6" id="KW-0378">Hydrolase</keyword>